<dbReference type="EMBL" id="JBHPBY010000003">
    <property type="protein sequence ID" value="MFC1848647.1"/>
    <property type="molecule type" value="Genomic_DNA"/>
</dbReference>
<dbReference type="Pfam" id="PF06050">
    <property type="entry name" value="HGD-D"/>
    <property type="match status" value="1"/>
</dbReference>
<protein>
    <submittedName>
        <fullName evidence="1">2-hydroxyacyl-CoA dehydratase</fullName>
    </submittedName>
</protein>
<keyword evidence="2" id="KW-1185">Reference proteome</keyword>
<comment type="caution">
    <text evidence="1">The sequence shown here is derived from an EMBL/GenBank/DDBJ whole genome shotgun (WGS) entry which is preliminary data.</text>
</comment>
<proteinExistence type="predicted"/>
<evidence type="ECO:0000313" key="1">
    <source>
        <dbReference type="EMBL" id="MFC1848647.1"/>
    </source>
</evidence>
<dbReference type="InterPro" id="IPR051805">
    <property type="entry name" value="Dehydratase_Activator_Redct"/>
</dbReference>
<dbReference type="PANTHER" id="PTHR32329">
    <property type="entry name" value="BIFUNCTIONAL PROTEIN [INCLUDES 2-HYDROXYACYL-COA DEHYDRATASE (N-TER) AND ITS ACTIVATOR DOMAIN (C_TERM)-RELATED"/>
    <property type="match status" value="1"/>
</dbReference>
<name>A0ABV6YR35_UNCC1</name>
<evidence type="ECO:0000313" key="2">
    <source>
        <dbReference type="Proteomes" id="UP001594351"/>
    </source>
</evidence>
<dbReference type="InterPro" id="IPR010327">
    <property type="entry name" value="FldB/FldC_alpha/beta"/>
</dbReference>
<gene>
    <name evidence="1" type="ORF">ACFL27_00425</name>
</gene>
<accession>A0ABV6YR35</accession>
<reference evidence="1 2" key="1">
    <citation type="submission" date="2024-09" db="EMBL/GenBank/DDBJ databases">
        <title>Laminarin stimulates single cell rates of sulfate reduction while oxygen inhibits transcriptomic activity in coastal marine sediment.</title>
        <authorList>
            <person name="Lindsay M."/>
            <person name="Orcutt B."/>
            <person name="Emerson D."/>
            <person name="Stepanauskas R."/>
            <person name="D'Angelo T."/>
        </authorList>
    </citation>
    <scope>NUCLEOTIDE SEQUENCE [LARGE SCALE GENOMIC DNA]</scope>
    <source>
        <strain evidence="1">SAG AM-311-K15</strain>
    </source>
</reference>
<dbReference type="Proteomes" id="UP001594351">
    <property type="component" value="Unassembled WGS sequence"/>
</dbReference>
<organism evidence="1 2">
    <name type="scientific">candidate division CSSED10-310 bacterium</name>
    <dbReference type="NCBI Taxonomy" id="2855610"/>
    <lineage>
        <taxon>Bacteria</taxon>
        <taxon>Bacteria division CSSED10-310</taxon>
    </lineage>
</organism>
<dbReference type="PANTHER" id="PTHR32329:SF2">
    <property type="entry name" value="BIFUNCTIONAL PROTEIN [INCLUDES 2-HYDROXYACYL-COA DEHYDRATASE (N-TER) AND ITS ACTIVATOR DOMAIN (C_TERM)"/>
    <property type="match status" value="1"/>
</dbReference>
<sequence>MKITFPHMGTLAIAFLGALRNLNVDVVIPKRAAKNSELLGIKYSPEFVCLPFKLNLSNFIEALDKGADTLVMIGGTGPCRLGYYSVVQEQILRRMGYEFRFIRADDPDQMKTILHTMKEVSGVSSTLRLLKEYFFIMKRLDALDEVARIAHQTRPFEIQRGETSRLLRKSEGMIDHTRNFSELRQAMKKIKALFQNLPSDKSRPIVRVAILGEIFIVLETVANTGIEEKLGEMGAAVERGVTISAWFNERVHYAPWRRNQTKKAARLARPYLKANAGGESLLSVGKTIEYAQRGFDGVVHLLPFSCMPELIAQAIMDRISRDFQIPILHLTFDEHVTEMGYNTRLEAFLDMLHRKKSSSRSGI</sequence>
<dbReference type="Gene3D" id="3.40.50.11900">
    <property type="match status" value="1"/>
</dbReference>